<keyword evidence="7 8" id="KW-0472">Membrane</keyword>
<evidence type="ECO:0000256" key="7">
    <source>
        <dbReference type="ARBA" id="ARBA00023136"/>
    </source>
</evidence>
<feature type="transmembrane region" description="Helical" evidence="8">
    <location>
        <begin position="173"/>
        <end position="195"/>
    </location>
</feature>
<comment type="caution">
    <text evidence="10">The sequence shown here is derived from an EMBL/GenBank/DDBJ whole genome shotgun (WGS) entry which is preliminary data.</text>
</comment>
<dbReference type="EMBL" id="JAAAMV010000011">
    <property type="protein sequence ID" value="NBD25275.1"/>
    <property type="molecule type" value="Genomic_DNA"/>
</dbReference>
<evidence type="ECO:0000256" key="1">
    <source>
        <dbReference type="ARBA" id="ARBA00004651"/>
    </source>
</evidence>
<dbReference type="Pfam" id="PF07690">
    <property type="entry name" value="MFS_1"/>
    <property type="match status" value="1"/>
</dbReference>
<evidence type="ECO:0000256" key="3">
    <source>
        <dbReference type="ARBA" id="ARBA00022448"/>
    </source>
</evidence>
<sequence length="415" mass="42664">MHSSSPSGLSAAMPRSRRLWTAGVLGSLSAFGPLSLDMYLPALPKLADDLHASTSLAQLSLTACMIGLAVGQLFAGPISDVRGRRGPLLIGLLLYTVSSLLCALVPSIGAFIALRFIQGLAGSAGIVISRAIVRDLYSGTELTKFFAQLMLVNGIAPIAAPIVGGQLLHFTDWHGVFIVLAAIGLAMFAAVLFGLPETLTADRRSKGGIGNTLKTFRGLLTDRAFMGYALAQGFVMAAMFAYIAGSPFVLQDVYGVSPQTFSLCFAVNGLGIIFASQIAGRLAGRFDETKLLVTGLGIAAAGGVALLVTLLLHAPLGFVLPPLFFVVASVGMVTTMGFSLAMRNQGSNAGSASALQGLMSFIFGSVVAPFVGIAGSGTAVPMGIIIAALDVGAILLFALLVGRGRGAAPTESRTL</sequence>
<evidence type="ECO:0000256" key="2">
    <source>
        <dbReference type="ARBA" id="ARBA00006236"/>
    </source>
</evidence>
<evidence type="ECO:0000256" key="5">
    <source>
        <dbReference type="ARBA" id="ARBA00022692"/>
    </source>
</evidence>
<feature type="transmembrane region" description="Helical" evidence="8">
    <location>
        <begin position="19"/>
        <end position="36"/>
    </location>
</feature>
<dbReference type="PANTHER" id="PTHR23502">
    <property type="entry name" value="MAJOR FACILITATOR SUPERFAMILY"/>
    <property type="match status" value="1"/>
</dbReference>
<comment type="subcellular location">
    <subcellularLocation>
        <location evidence="1 8">Cell membrane</location>
        <topology evidence="1 8">Multi-pass membrane protein</topology>
    </subcellularLocation>
</comment>
<keyword evidence="4 8" id="KW-1003">Cell membrane</keyword>
<dbReference type="RefSeq" id="WP_161744084.1">
    <property type="nucleotide sequence ID" value="NZ_JAAAMV010000011.1"/>
</dbReference>
<proteinExistence type="inferred from homology"/>
<name>A0ABW9XRK1_9BACL</name>
<evidence type="ECO:0000313" key="11">
    <source>
        <dbReference type="Proteomes" id="UP000665561"/>
    </source>
</evidence>
<keyword evidence="11" id="KW-1185">Reference proteome</keyword>
<accession>A0ABW9XRK1</accession>
<dbReference type="PROSITE" id="PS50850">
    <property type="entry name" value="MFS"/>
    <property type="match status" value="1"/>
</dbReference>
<feature type="transmembrane region" description="Helical" evidence="8">
    <location>
        <begin position="291"/>
        <end position="312"/>
    </location>
</feature>
<feature type="transmembrane region" description="Helical" evidence="8">
    <location>
        <begin position="112"/>
        <end position="133"/>
    </location>
</feature>
<dbReference type="InterPro" id="IPR011701">
    <property type="entry name" value="MFS"/>
</dbReference>
<feature type="transmembrane region" description="Helical" evidence="8">
    <location>
        <begin position="56"/>
        <end position="75"/>
    </location>
</feature>
<feature type="domain" description="Major facilitator superfamily (MFS) profile" evidence="9">
    <location>
        <begin position="18"/>
        <end position="405"/>
    </location>
</feature>
<evidence type="ECO:0000259" key="9">
    <source>
        <dbReference type="PROSITE" id="PS50850"/>
    </source>
</evidence>
<dbReference type="InterPro" id="IPR036259">
    <property type="entry name" value="MFS_trans_sf"/>
</dbReference>
<dbReference type="SUPFAM" id="SSF103473">
    <property type="entry name" value="MFS general substrate transporter"/>
    <property type="match status" value="1"/>
</dbReference>
<dbReference type="Proteomes" id="UP000665561">
    <property type="component" value="Unassembled WGS sequence"/>
</dbReference>
<feature type="transmembrane region" description="Helical" evidence="8">
    <location>
        <begin position="145"/>
        <end position="167"/>
    </location>
</feature>
<evidence type="ECO:0000256" key="8">
    <source>
        <dbReference type="RuleBase" id="RU365088"/>
    </source>
</evidence>
<keyword evidence="3 8" id="KW-0813">Transport</keyword>
<dbReference type="PANTHER" id="PTHR23502:SF132">
    <property type="entry name" value="POLYAMINE TRANSPORTER 2-RELATED"/>
    <property type="match status" value="1"/>
</dbReference>
<feature type="transmembrane region" description="Helical" evidence="8">
    <location>
        <begin position="380"/>
        <end position="401"/>
    </location>
</feature>
<feature type="transmembrane region" description="Helical" evidence="8">
    <location>
        <begin position="354"/>
        <end position="374"/>
    </location>
</feature>
<organism evidence="10 11">
    <name type="scientific">Paenibacillus glycinis</name>
    <dbReference type="NCBI Taxonomy" id="2697035"/>
    <lineage>
        <taxon>Bacteria</taxon>
        <taxon>Bacillati</taxon>
        <taxon>Bacillota</taxon>
        <taxon>Bacilli</taxon>
        <taxon>Bacillales</taxon>
        <taxon>Paenibacillaceae</taxon>
        <taxon>Paenibacillus</taxon>
    </lineage>
</organism>
<dbReference type="Gene3D" id="1.20.1720.10">
    <property type="entry name" value="Multidrug resistance protein D"/>
    <property type="match status" value="1"/>
</dbReference>
<evidence type="ECO:0000313" key="10">
    <source>
        <dbReference type="EMBL" id="NBD25275.1"/>
    </source>
</evidence>
<evidence type="ECO:0000256" key="6">
    <source>
        <dbReference type="ARBA" id="ARBA00022989"/>
    </source>
</evidence>
<dbReference type="InterPro" id="IPR004812">
    <property type="entry name" value="Efflux_drug-R_Bcr/CmlA"/>
</dbReference>
<keyword evidence="6 8" id="KW-1133">Transmembrane helix</keyword>
<dbReference type="CDD" id="cd17320">
    <property type="entry name" value="MFS_MdfA_MDR_like"/>
    <property type="match status" value="1"/>
</dbReference>
<reference evidence="10 11" key="1">
    <citation type="submission" date="2020-01" db="EMBL/GenBank/DDBJ databases">
        <title>Paenibacillus soybeanensis sp. nov. isolated from the nodules of soybean (Glycine max(L.) Merr).</title>
        <authorList>
            <person name="Wang H."/>
        </authorList>
    </citation>
    <scope>NUCLEOTIDE SEQUENCE [LARGE SCALE GENOMIC DNA]</scope>
    <source>
        <strain evidence="10 11">T1</strain>
    </source>
</reference>
<feature type="transmembrane region" description="Helical" evidence="8">
    <location>
        <begin position="87"/>
        <end position="106"/>
    </location>
</feature>
<feature type="transmembrane region" description="Helical" evidence="8">
    <location>
        <begin position="256"/>
        <end position="279"/>
    </location>
</feature>
<gene>
    <name evidence="10" type="ORF">GT019_15430</name>
</gene>
<feature type="transmembrane region" description="Helical" evidence="8">
    <location>
        <begin position="318"/>
        <end position="342"/>
    </location>
</feature>
<feature type="transmembrane region" description="Helical" evidence="8">
    <location>
        <begin position="224"/>
        <end position="244"/>
    </location>
</feature>
<protein>
    <recommendedName>
        <fullName evidence="8">Bcr/CflA family efflux transporter</fullName>
    </recommendedName>
</protein>
<keyword evidence="5 8" id="KW-0812">Transmembrane</keyword>
<comment type="similarity">
    <text evidence="2 8">Belongs to the major facilitator superfamily. Bcr/CmlA family.</text>
</comment>
<evidence type="ECO:0000256" key="4">
    <source>
        <dbReference type="ARBA" id="ARBA00022475"/>
    </source>
</evidence>
<dbReference type="NCBIfam" id="TIGR00710">
    <property type="entry name" value="efflux_Bcr_CflA"/>
    <property type="match status" value="1"/>
</dbReference>
<dbReference type="InterPro" id="IPR020846">
    <property type="entry name" value="MFS_dom"/>
</dbReference>